<dbReference type="PANTHER" id="PTHR48075">
    <property type="entry name" value="3-HYDROXYACYL-COA DEHYDROGENASE FAMILY PROTEIN"/>
    <property type="match status" value="1"/>
</dbReference>
<dbReference type="SUPFAM" id="SSF51735">
    <property type="entry name" value="NAD(P)-binding Rossmann-fold domains"/>
    <property type="match status" value="1"/>
</dbReference>
<feature type="binding site" evidence="12">
    <location>
        <position position="134"/>
    </location>
    <ligand>
        <name>CoA</name>
        <dbReference type="ChEBI" id="CHEBI:57287"/>
    </ligand>
</feature>
<dbReference type="AlphaFoldDB" id="A0A345PJY7"/>
<keyword evidence="8" id="KW-0520">NAD</keyword>
<dbReference type="EMBL" id="CP024848">
    <property type="protein sequence ID" value="AXI10317.1"/>
    <property type="molecule type" value="Genomic_DNA"/>
</dbReference>
<evidence type="ECO:0000256" key="9">
    <source>
        <dbReference type="ARBA" id="ARBA00038962"/>
    </source>
</evidence>
<dbReference type="KEGG" id="ocn:CUC15_15865"/>
<evidence type="ECO:0000313" key="15">
    <source>
        <dbReference type="EMBL" id="AXI10317.1"/>
    </source>
</evidence>
<organism evidence="15 16">
    <name type="scientific">Oceanobacillus zhaokaii</name>
    <dbReference type="NCBI Taxonomy" id="2052660"/>
    <lineage>
        <taxon>Bacteria</taxon>
        <taxon>Bacillati</taxon>
        <taxon>Bacillota</taxon>
        <taxon>Bacilli</taxon>
        <taxon>Bacillales</taxon>
        <taxon>Bacillaceae</taxon>
        <taxon>Oceanobacillus</taxon>
    </lineage>
</organism>
<name>A0A345PJY7_9BACI</name>
<dbReference type="GO" id="GO:0070403">
    <property type="term" value="F:NAD+ binding"/>
    <property type="evidence" value="ECO:0007669"/>
    <property type="project" value="InterPro"/>
</dbReference>
<dbReference type="InterPro" id="IPR006180">
    <property type="entry name" value="3-OHacyl-CoA_DH_CS"/>
</dbReference>
<dbReference type="Pfam" id="PF02737">
    <property type="entry name" value="3HCDH_N"/>
    <property type="match status" value="1"/>
</dbReference>
<feature type="domain" description="3-hydroxyacyl-CoA dehydrogenase NAD binding" evidence="14">
    <location>
        <begin position="19"/>
        <end position="198"/>
    </location>
</feature>
<evidence type="ECO:0000313" key="16">
    <source>
        <dbReference type="Proteomes" id="UP000253908"/>
    </source>
</evidence>
<evidence type="ECO:0000256" key="12">
    <source>
        <dbReference type="PIRSR" id="PIRSR000105-3"/>
    </source>
</evidence>
<evidence type="ECO:0000256" key="5">
    <source>
        <dbReference type="ARBA" id="ARBA00022490"/>
    </source>
</evidence>
<evidence type="ECO:0000256" key="11">
    <source>
        <dbReference type="PIRSR" id="PIRSR000105-1"/>
    </source>
</evidence>
<evidence type="ECO:0000256" key="3">
    <source>
        <dbReference type="ARBA" id="ARBA00009463"/>
    </source>
</evidence>
<comment type="subcellular location">
    <subcellularLocation>
        <location evidence="1">Cytoplasm</location>
    </subcellularLocation>
</comment>
<sequence length="335" mass="37830">MLHEDFKLHHMKRGIKLENITILGAGIMGHGAAQLFAQAGKNVRIRARRETSLEKASELITNSLKIMVEKEMLTEHEMSQALARITYTTDLHEAIRDADFILESIPEVLEQKLDTYDIIESVVSENTIISSNTSTFPLKDLTGRAKHPERFIITHFFNPPQLVPIVEIVKFDKTDENIVNTTYDLMKEIGKSPVVLKKEITGFIVNRVQVAMLREAFHLIETGVATAEDIDIAMKGSMGFKWAFCGPIESQDLAGLQTTKAMVGNIMEDLSNTREVPSFLSEMVENDQLGIRTNQGFYKYDDHGEKAIHTRDDHFLDLLKLQNSKENKDTVASLK</sequence>
<dbReference type="PANTHER" id="PTHR48075:SF1">
    <property type="entry name" value="LAMBDA-CRYSTALLIN HOMOLOG"/>
    <property type="match status" value="1"/>
</dbReference>
<keyword evidence="6" id="KW-0597">Phosphoprotein</keyword>
<reference evidence="16" key="1">
    <citation type="submission" date="2017-11" db="EMBL/GenBank/DDBJ databases">
        <authorList>
            <person name="Zhu W."/>
        </authorList>
    </citation>
    <scope>NUCLEOTIDE SEQUENCE [LARGE SCALE GENOMIC DNA]</scope>
    <source>
        <strain evidence="16">160</strain>
    </source>
</reference>
<keyword evidence="5" id="KW-0963">Cytoplasm</keyword>
<comment type="pathway">
    <text evidence="2">Lipid metabolism; butanoate metabolism.</text>
</comment>
<dbReference type="GO" id="GO:0019605">
    <property type="term" value="P:butyrate metabolic process"/>
    <property type="evidence" value="ECO:0007669"/>
    <property type="project" value="UniProtKB-UniPathway"/>
</dbReference>
<evidence type="ECO:0000256" key="1">
    <source>
        <dbReference type="ARBA" id="ARBA00004496"/>
    </source>
</evidence>
<evidence type="ECO:0000259" key="13">
    <source>
        <dbReference type="Pfam" id="PF00725"/>
    </source>
</evidence>
<dbReference type="InterPro" id="IPR013328">
    <property type="entry name" value="6PGD_dom2"/>
</dbReference>
<dbReference type="EC" id="1.1.1.45" evidence="9"/>
<dbReference type="InterPro" id="IPR006108">
    <property type="entry name" value="3HC_DH_C"/>
</dbReference>
<dbReference type="GO" id="GO:0005737">
    <property type="term" value="C:cytoplasm"/>
    <property type="evidence" value="ECO:0007669"/>
    <property type="project" value="UniProtKB-SubCell"/>
</dbReference>
<evidence type="ECO:0000256" key="2">
    <source>
        <dbReference type="ARBA" id="ARBA00005086"/>
    </source>
</evidence>
<feature type="domain" description="3-hydroxyacyl-CoA dehydrogenase C-terminal" evidence="13">
    <location>
        <begin position="202"/>
        <end position="300"/>
    </location>
</feature>
<dbReference type="InterPro" id="IPR022694">
    <property type="entry name" value="3-OHacyl-CoA_DH"/>
</dbReference>
<proteinExistence type="inferred from homology"/>
<evidence type="ECO:0000256" key="7">
    <source>
        <dbReference type="ARBA" id="ARBA00023002"/>
    </source>
</evidence>
<protein>
    <recommendedName>
        <fullName evidence="10">L-gulonate 3-dehydrogenase</fullName>
        <ecNumber evidence="9">1.1.1.45</ecNumber>
    </recommendedName>
    <alternativeName>
        <fullName evidence="10">L-gulonate 3-dehydrogenase</fullName>
    </alternativeName>
</protein>
<keyword evidence="7" id="KW-0560">Oxidoreductase</keyword>
<evidence type="ECO:0000256" key="4">
    <source>
        <dbReference type="ARBA" id="ARBA00011738"/>
    </source>
</evidence>
<dbReference type="Gene3D" id="3.40.50.720">
    <property type="entry name" value="NAD(P)-binding Rossmann-like Domain"/>
    <property type="match status" value="1"/>
</dbReference>
<dbReference type="GO" id="GO:0050104">
    <property type="term" value="F:L-gulonate 3-dehydrogenase activity"/>
    <property type="evidence" value="ECO:0007669"/>
    <property type="project" value="UniProtKB-EC"/>
</dbReference>
<dbReference type="InterPro" id="IPR006176">
    <property type="entry name" value="3-OHacyl-CoA_DH_NAD-bd"/>
</dbReference>
<dbReference type="InterPro" id="IPR008927">
    <property type="entry name" value="6-PGluconate_DH-like_C_sf"/>
</dbReference>
<dbReference type="Pfam" id="PF00725">
    <property type="entry name" value="3HCDH"/>
    <property type="match status" value="1"/>
</dbReference>
<feature type="binding site" evidence="12">
    <location>
        <position position="70"/>
    </location>
    <ligand>
        <name>CoA</name>
        <dbReference type="ChEBI" id="CHEBI:57287"/>
    </ligand>
</feature>
<dbReference type="OrthoDB" id="9815331at2"/>
<evidence type="ECO:0000256" key="8">
    <source>
        <dbReference type="ARBA" id="ARBA00023027"/>
    </source>
</evidence>
<evidence type="ECO:0000256" key="6">
    <source>
        <dbReference type="ARBA" id="ARBA00022553"/>
    </source>
</evidence>
<feature type="site" description="Important for catalytic activity" evidence="11">
    <location>
        <position position="155"/>
    </location>
</feature>
<dbReference type="SUPFAM" id="SSF48179">
    <property type="entry name" value="6-phosphogluconate dehydrogenase C-terminal domain-like"/>
    <property type="match status" value="1"/>
</dbReference>
<dbReference type="InterPro" id="IPR036291">
    <property type="entry name" value="NAD(P)-bd_dom_sf"/>
</dbReference>
<gene>
    <name evidence="15" type="ORF">CUC15_15865</name>
</gene>
<keyword evidence="16" id="KW-1185">Reference proteome</keyword>
<dbReference type="Proteomes" id="UP000253908">
    <property type="component" value="Chromosome"/>
</dbReference>
<dbReference type="UniPathway" id="UPA00863"/>
<dbReference type="PIRSF" id="PIRSF000105">
    <property type="entry name" value="HCDH"/>
    <property type="match status" value="1"/>
</dbReference>
<comment type="similarity">
    <text evidence="3">Belongs to the 3-hydroxyacyl-CoA dehydrogenase family.</text>
</comment>
<comment type="subunit">
    <text evidence="4">Homodimer.</text>
</comment>
<evidence type="ECO:0000259" key="14">
    <source>
        <dbReference type="Pfam" id="PF02737"/>
    </source>
</evidence>
<evidence type="ECO:0000256" key="10">
    <source>
        <dbReference type="ARBA" id="ARBA00042709"/>
    </source>
</evidence>
<dbReference type="PROSITE" id="PS00067">
    <property type="entry name" value="3HCDH"/>
    <property type="match status" value="1"/>
</dbReference>
<accession>A0A345PJY7</accession>
<feature type="binding site" evidence="12">
    <location>
        <position position="63"/>
    </location>
    <ligand>
        <name>CoA</name>
        <dbReference type="ChEBI" id="CHEBI:57287"/>
    </ligand>
</feature>
<dbReference type="Gene3D" id="1.10.1040.10">
    <property type="entry name" value="N-(1-d-carboxylethyl)-l-norvaline Dehydrogenase, domain 2"/>
    <property type="match status" value="1"/>
</dbReference>